<dbReference type="AlphaFoldDB" id="A0A1N7NHW2"/>
<dbReference type="OrthoDB" id="9798341at2"/>
<dbReference type="Proteomes" id="UP000186917">
    <property type="component" value="Unassembled WGS sequence"/>
</dbReference>
<reference evidence="2" key="1">
    <citation type="submission" date="2017-01" db="EMBL/GenBank/DDBJ databases">
        <authorList>
            <person name="Varghese N."/>
            <person name="Submissions S."/>
        </authorList>
    </citation>
    <scope>NUCLEOTIDE SEQUENCE [LARGE SCALE GENOMIC DNA]</scope>
    <source>
        <strain evidence="2">DSM 21054</strain>
    </source>
</reference>
<dbReference type="EMBL" id="FTOR01000002">
    <property type="protein sequence ID" value="SIS97887.1"/>
    <property type="molecule type" value="Genomic_DNA"/>
</dbReference>
<dbReference type="Pfam" id="PF13557">
    <property type="entry name" value="Phenol_MetA_deg"/>
    <property type="match status" value="1"/>
</dbReference>
<keyword evidence="2" id="KW-1185">Reference proteome</keyword>
<dbReference type="InterPro" id="IPR025737">
    <property type="entry name" value="FApF"/>
</dbReference>
<evidence type="ECO:0000313" key="2">
    <source>
        <dbReference type="Proteomes" id="UP000186917"/>
    </source>
</evidence>
<name>A0A1N7NHW2_9BACT</name>
<gene>
    <name evidence="1" type="ORF">SAMN05421788_102451</name>
</gene>
<organism evidence="1 2">
    <name type="scientific">Filimonas lacunae</name>
    <dbReference type="NCBI Taxonomy" id="477680"/>
    <lineage>
        <taxon>Bacteria</taxon>
        <taxon>Pseudomonadati</taxon>
        <taxon>Bacteroidota</taxon>
        <taxon>Chitinophagia</taxon>
        <taxon>Chitinophagales</taxon>
        <taxon>Chitinophagaceae</taxon>
        <taxon>Filimonas</taxon>
    </lineage>
</organism>
<protein>
    <submittedName>
        <fullName evidence="1">Uncharacterized conserved protein</fullName>
    </submittedName>
</protein>
<dbReference type="STRING" id="477680.SAMN05421788_102451"/>
<proteinExistence type="predicted"/>
<sequence>MQATTLAGNSGPHNTRPLFYSLLQLTLLLALFTGKPHNAQAQDPTLPPTNLGLANVFDGIAGKPGFLYQGYAQLFQTRAIYDQNGHKAPTDLKINSLVTLHQFIYLSKIKVGSGNLGFTTIIPVAQVSASSTTGNAPSTNPKAWGDIITGTAIQWSDKKLFGKPFSHRTELDISWPVGAYTKSYAINPSAHLYSFGLYHAFTLQLNKQFSISARNQFNYNTHIIGTKARPGAFYNGNYSVDYALLPSLRIEAAAYFLGQLQQDSYDGHSDYYATQYGINNTRERVLGYGPGLAYFFPGGGLMEVKGFFETAVKNRPAGFRSTVRVAIPLSK</sequence>
<accession>A0A1N7NHW2</accession>
<evidence type="ECO:0000313" key="1">
    <source>
        <dbReference type="EMBL" id="SIS97887.1"/>
    </source>
</evidence>
<dbReference type="RefSeq" id="WP_076378206.1">
    <property type="nucleotide sequence ID" value="NZ_AP017422.1"/>
</dbReference>